<evidence type="ECO:0000313" key="3">
    <source>
        <dbReference type="Proteomes" id="UP000479526"/>
    </source>
</evidence>
<reference evidence="2 3" key="1">
    <citation type="submission" date="2020-01" db="EMBL/GenBank/DDBJ databases">
        <title>Herbidospora sp. NEAU-GS84 nov., a novel actinomycete isolated from soil.</title>
        <authorList>
            <person name="Han L."/>
        </authorList>
    </citation>
    <scope>NUCLEOTIDE SEQUENCE [LARGE SCALE GENOMIC DNA]</scope>
    <source>
        <strain evidence="2 3">NEAU-GS84</strain>
    </source>
</reference>
<dbReference type="InterPro" id="IPR051908">
    <property type="entry name" value="Ribosomal_N-acetyltransferase"/>
</dbReference>
<evidence type="ECO:0000313" key="2">
    <source>
        <dbReference type="EMBL" id="NAS25798.1"/>
    </source>
</evidence>
<dbReference type="InterPro" id="IPR016181">
    <property type="entry name" value="Acyl_CoA_acyltransferase"/>
</dbReference>
<keyword evidence="2" id="KW-0808">Transferase</keyword>
<dbReference type="RefSeq" id="WP_161482833.1">
    <property type="nucleotide sequence ID" value="NZ_WXEW01000009.1"/>
</dbReference>
<accession>A0A7C9NKW6</accession>
<gene>
    <name evidence="2" type="ORF">GT755_29465</name>
</gene>
<dbReference type="AlphaFoldDB" id="A0A7C9NKW6"/>
<sequence length="179" mass="19600">MRPQPLIEHGEVTLRCWRPEKDVTLLFRLIEESLEHLRPWMPWVAGHSRQATADFLARCGPRWERGEVYDYAIVHRGRVVGSCGMSAGADPSGRQIGYWLHPAVTGRGLATLAVTALAEQAFTLPGVAYVEIVHDVANAASGAVARRAGFSQTGRRAGRLPSVPGESGVDLVWRLSRPP</sequence>
<dbReference type="PANTHER" id="PTHR43441:SF2">
    <property type="entry name" value="FAMILY ACETYLTRANSFERASE, PUTATIVE (AFU_ORTHOLOGUE AFUA_7G00850)-RELATED"/>
    <property type="match status" value="1"/>
</dbReference>
<keyword evidence="3" id="KW-1185">Reference proteome</keyword>
<evidence type="ECO:0000259" key="1">
    <source>
        <dbReference type="PROSITE" id="PS51186"/>
    </source>
</evidence>
<dbReference type="GO" id="GO:0005737">
    <property type="term" value="C:cytoplasm"/>
    <property type="evidence" value="ECO:0007669"/>
    <property type="project" value="TreeGrafter"/>
</dbReference>
<dbReference type="GO" id="GO:1990189">
    <property type="term" value="F:protein N-terminal-serine acetyltransferase activity"/>
    <property type="evidence" value="ECO:0007669"/>
    <property type="project" value="TreeGrafter"/>
</dbReference>
<dbReference type="PROSITE" id="PS51186">
    <property type="entry name" value="GNAT"/>
    <property type="match status" value="1"/>
</dbReference>
<name>A0A7C9NKW6_9ACTN</name>
<dbReference type="Pfam" id="PF13302">
    <property type="entry name" value="Acetyltransf_3"/>
    <property type="match status" value="1"/>
</dbReference>
<dbReference type="SUPFAM" id="SSF55729">
    <property type="entry name" value="Acyl-CoA N-acyltransferases (Nat)"/>
    <property type="match status" value="1"/>
</dbReference>
<dbReference type="GO" id="GO:0008999">
    <property type="term" value="F:protein-N-terminal-alanine acetyltransferase activity"/>
    <property type="evidence" value="ECO:0007669"/>
    <property type="project" value="TreeGrafter"/>
</dbReference>
<feature type="domain" description="N-acetyltransferase" evidence="1">
    <location>
        <begin position="12"/>
        <end position="178"/>
    </location>
</feature>
<dbReference type="Gene3D" id="3.40.630.30">
    <property type="match status" value="1"/>
</dbReference>
<comment type="caution">
    <text evidence="2">The sequence shown here is derived from an EMBL/GenBank/DDBJ whole genome shotgun (WGS) entry which is preliminary data.</text>
</comment>
<dbReference type="EMBL" id="WXEW01000009">
    <property type="protein sequence ID" value="NAS25798.1"/>
    <property type="molecule type" value="Genomic_DNA"/>
</dbReference>
<dbReference type="InterPro" id="IPR000182">
    <property type="entry name" value="GNAT_dom"/>
</dbReference>
<dbReference type="Proteomes" id="UP000479526">
    <property type="component" value="Unassembled WGS sequence"/>
</dbReference>
<proteinExistence type="predicted"/>
<protein>
    <submittedName>
        <fullName evidence="2">GNAT family N-acetyltransferase</fullName>
    </submittedName>
</protein>
<organism evidence="2 3">
    <name type="scientific">Herbidospora solisilvae</name>
    <dbReference type="NCBI Taxonomy" id="2696284"/>
    <lineage>
        <taxon>Bacteria</taxon>
        <taxon>Bacillati</taxon>
        <taxon>Actinomycetota</taxon>
        <taxon>Actinomycetes</taxon>
        <taxon>Streptosporangiales</taxon>
        <taxon>Streptosporangiaceae</taxon>
        <taxon>Herbidospora</taxon>
    </lineage>
</organism>
<dbReference type="PANTHER" id="PTHR43441">
    <property type="entry name" value="RIBOSOMAL-PROTEIN-SERINE ACETYLTRANSFERASE"/>
    <property type="match status" value="1"/>
</dbReference>